<reference evidence="2" key="2">
    <citation type="submission" date="2015-01" db="EMBL/GenBank/DDBJ databases">
        <title>Evolutionary Origins and Diversification of the Mycorrhizal Mutualists.</title>
        <authorList>
            <consortium name="DOE Joint Genome Institute"/>
            <consortium name="Mycorrhizal Genomics Consortium"/>
            <person name="Kohler A."/>
            <person name="Kuo A."/>
            <person name="Nagy L.G."/>
            <person name="Floudas D."/>
            <person name="Copeland A."/>
            <person name="Barry K.W."/>
            <person name="Cichocki N."/>
            <person name="Veneault-Fourrey C."/>
            <person name="LaButti K."/>
            <person name="Lindquist E.A."/>
            <person name="Lipzen A."/>
            <person name="Lundell T."/>
            <person name="Morin E."/>
            <person name="Murat C."/>
            <person name="Riley R."/>
            <person name="Ohm R."/>
            <person name="Sun H."/>
            <person name="Tunlid A."/>
            <person name="Henrissat B."/>
            <person name="Grigoriev I.V."/>
            <person name="Hibbett D.S."/>
            <person name="Martin F."/>
        </authorList>
    </citation>
    <scope>NUCLEOTIDE SEQUENCE [LARGE SCALE GENOMIC DNA]</scope>
    <source>
        <strain evidence="2">Foug A</strain>
    </source>
</reference>
<organism evidence="1 2">
    <name type="scientific">Scleroderma citrinum Foug A</name>
    <dbReference type="NCBI Taxonomy" id="1036808"/>
    <lineage>
        <taxon>Eukaryota</taxon>
        <taxon>Fungi</taxon>
        <taxon>Dikarya</taxon>
        <taxon>Basidiomycota</taxon>
        <taxon>Agaricomycotina</taxon>
        <taxon>Agaricomycetes</taxon>
        <taxon>Agaricomycetidae</taxon>
        <taxon>Boletales</taxon>
        <taxon>Sclerodermatineae</taxon>
        <taxon>Sclerodermataceae</taxon>
        <taxon>Scleroderma</taxon>
    </lineage>
</organism>
<dbReference type="EMBL" id="KN822093">
    <property type="protein sequence ID" value="KIM57975.1"/>
    <property type="molecule type" value="Genomic_DNA"/>
</dbReference>
<dbReference type="Proteomes" id="UP000053989">
    <property type="component" value="Unassembled WGS sequence"/>
</dbReference>
<reference evidence="1 2" key="1">
    <citation type="submission" date="2014-04" db="EMBL/GenBank/DDBJ databases">
        <authorList>
            <consortium name="DOE Joint Genome Institute"/>
            <person name="Kuo A."/>
            <person name="Kohler A."/>
            <person name="Nagy L.G."/>
            <person name="Floudas D."/>
            <person name="Copeland A."/>
            <person name="Barry K.W."/>
            <person name="Cichocki N."/>
            <person name="Veneault-Fourrey C."/>
            <person name="LaButti K."/>
            <person name="Lindquist E.A."/>
            <person name="Lipzen A."/>
            <person name="Lundell T."/>
            <person name="Morin E."/>
            <person name="Murat C."/>
            <person name="Sun H."/>
            <person name="Tunlid A."/>
            <person name="Henrissat B."/>
            <person name="Grigoriev I.V."/>
            <person name="Hibbett D.S."/>
            <person name="Martin F."/>
            <person name="Nordberg H.P."/>
            <person name="Cantor M.N."/>
            <person name="Hua S.X."/>
        </authorList>
    </citation>
    <scope>NUCLEOTIDE SEQUENCE [LARGE SCALE GENOMIC DNA]</scope>
    <source>
        <strain evidence="1 2">Foug A</strain>
    </source>
</reference>
<evidence type="ECO:0000313" key="2">
    <source>
        <dbReference type="Proteomes" id="UP000053989"/>
    </source>
</evidence>
<keyword evidence="2" id="KW-1185">Reference proteome</keyword>
<protein>
    <submittedName>
        <fullName evidence="1">Uncharacterized protein</fullName>
    </submittedName>
</protein>
<dbReference type="AlphaFoldDB" id="A0A0C3DB64"/>
<evidence type="ECO:0000313" key="1">
    <source>
        <dbReference type="EMBL" id="KIM57975.1"/>
    </source>
</evidence>
<proteinExistence type="predicted"/>
<dbReference type="InParanoid" id="A0A0C3DB64"/>
<sequence>MLLRTIRLSTGCVGLRKLTGEAKRRLVPFTCTAALFGFAGVAKGAAHPRPLPLRRPDAVN</sequence>
<name>A0A0C3DB64_9AGAM</name>
<dbReference type="HOGENOM" id="CLU_2943165_0_0_1"/>
<gene>
    <name evidence="1" type="ORF">SCLCIDRAFT_1219030</name>
</gene>
<accession>A0A0C3DB64</accession>